<feature type="region of interest" description="Disordered" evidence="1">
    <location>
        <begin position="277"/>
        <end position="450"/>
    </location>
</feature>
<feature type="compositionally biased region" description="Basic residues" evidence="1">
    <location>
        <begin position="410"/>
        <end position="429"/>
    </location>
</feature>
<proteinExistence type="predicted"/>
<feature type="compositionally biased region" description="Basic and acidic residues" evidence="1">
    <location>
        <begin position="334"/>
        <end position="351"/>
    </location>
</feature>
<feature type="compositionally biased region" description="Basic and acidic residues" evidence="1">
    <location>
        <begin position="125"/>
        <end position="138"/>
    </location>
</feature>
<feature type="non-terminal residue" evidence="2">
    <location>
        <position position="450"/>
    </location>
</feature>
<gene>
    <name evidence="2" type="ORF">AVDCRST_MAG52-3153</name>
</gene>
<feature type="region of interest" description="Disordered" evidence="1">
    <location>
        <begin position="1"/>
        <end position="215"/>
    </location>
</feature>
<name>A0A6J4J679_9ACTN</name>
<evidence type="ECO:0000313" key="2">
    <source>
        <dbReference type="EMBL" id="CAA9269965.1"/>
    </source>
</evidence>
<sequence length="450" mass="51053">ARSSPPRALRGAGPPRPRRGRRPRLHRPRAGHRLRRLAQLADQHPADRRRHLRDPAEDAGAAADRHGRHRQHRQPQAGLQRRPPGRPDAALVRHHRADRRRHRHRPRAADRARPQQLRRRRRPGGPRERRVLVRLPDRHRARQRVRPAGLARRQPVVQRPAADRRLRRRRHRRAQGRRGRRAVRRLRPLGPGDRPEGPVVGHPARAAGHGRPHRQCRRQLRLGVAELARRLRRRCLRRPRARAVRRLPGAPAPARPLAAAVLRGRVAGHPARLRLPLLDRHPAGDRARDRAEPRRPAVLRLLRRPAGGDDQDGRLRGDLPGAGGDLRGPVLRRGPGDHRLPAHRVGLGDRLGRHRRRHRRGRHADPDAVDPGPAAGRRRAAAGDRPDPRHGPHRGERRGSGPGADDRGQARGHPRPRSVPVHLHHRPARPGRGEGWRRRRPGSPGARDGL</sequence>
<dbReference type="EMBL" id="CADCTN010000218">
    <property type="protein sequence ID" value="CAA9269965.1"/>
    <property type="molecule type" value="Genomic_DNA"/>
</dbReference>
<accession>A0A6J4J679</accession>
<feature type="compositionally biased region" description="Basic residues" evidence="1">
    <location>
        <begin position="352"/>
        <end position="362"/>
    </location>
</feature>
<feature type="compositionally biased region" description="Basic and acidic residues" evidence="1">
    <location>
        <begin position="277"/>
        <end position="295"/>
    </location>
</feature>
<dbReference type="AlphaFoldDB" id="A0A6J4J679"/>
<evidence type="ECO:0000256" key="1">
    <source>
        <dbReference type="SAM" id="MobiDB-lite"/>
    </source>
</evidence>
<feature type="compositionally biased region" description="Basic residues" evidence="1">
    <location>
        <begin position="92"/>
        <end position="106"/>
    </location>
</feature>
<feature type="non-terminal residue" evidence="2">
    <location>
        <position position="1"/>
    </location>
</feature>
<feature type="compositionally biased region" description="Basic residues" evidence="1">
    <location>
        <begin position="165"/>
        <end position="187"/>
    </location>
</feature>
<feature type="compositionally biased region" description="Low complexity" evidence="1">
    <location>
        <begin position="1"/>
        <end position="13"/>
    </location>
</feature>
<reference evidence="2" key="1">
    <citation type="submission" date="2020-02" db="EMBL/GenBank/DDBJ databases">
        <authorList>
            <person name="Meier V. D."/>
        </authorList>
    </citation>
    <scope>NUCLEOTIDE SEQUENCE</scope>
    <source>
        <strain evidence="2">AVDCRST_MAG52</strain>
    </source>
</reference>
<organism evidence="2">
    <name type="scientific">uncultured Blastococcus sp</name>
    <dbReference type="NCBI Taxonomy" id="217144"/>
    <lineage>
        <taxon>Bacteria</taxon>
        <taxon>Bacillati</taxon>
        <taxon>Actinomycetota</taxon>
        <taxon>Actinomycetes</taxon>
        <taxon>Geodermatophilales</taxon>
        <taxon>Geodermatophilaceae</taxon>
        <taxon>Blastococcus</taxon>
        <taxon>environmental samples</taxon>
    </lineage>
</organism>
<protein>
    <submittedName>
        <fullName evidence="2">Proton/glutamate symporter @ Sodium/glutamate symporter</fullName>
    </submittedName>
</protein>
<feature type="compositionally biased region" description="Basic and acidic residues" evidence="1">
    <location>
        <begin position="381"/>
        <end position="409"/>
    </location>
</feature>
<feature type="compositionally biased region" description="Basic residues" evidence="1">
    <location>
        <begin position="16"/>
        <end position="36"/>
    </location>
</feature>